<dbReference type="AlphaFoldDB" id="A0A4U0GY54"/>
<proteinExistence type="predicted"/>
<keyword evidence="3" id="KW-1185">Reference proteome</keyword>
<evidence type="ECO:0000313" key="3">
    <source>
        <dbReference type="Proteomes" id="UP000309872"/>
    </source>
</evidence>
<keyword evidence="1" id="KW-0732">Signal</keyword>
<reference evidence="2 3" key="1">
    <citation type="submission" date="2019-04" db="EMBL/GenBank/DDBJ databases">
        <title>Sphingobacterium olei sp. nov., isolated from oil-contaminated soil.</title>
        <authorList>
            <person name="Liu B."/>
        </authorList>
    </citation>
    <scope>NUCLEOTIDE SEQUENCE [LARGE SCALE GENOMIC DNA]</scope>
    <source>
        <strain evidence="2 3">Y3L14</strain>
    </source>
</reference>
<accession>A0A4U0GY54</accession>
<organism evidence="2 3">
    <name type="scientific">Sphingobacterium alkalisoli</name>
    <dbReference type="NCBI Taxonomy" id="1874115"/>
    <lineage>
        <taxon>Bacteria</taxon>
        <taxon>Pseudomonadati</taxon>
        <taxon>Bacteroidota</taxon>
        <taxon>Sphingobacteriia</taxon>
        <taxon>Sphingobacteriales</taxon>
        <taxon>Sphingobacteriaceae</taxon>
        <taxon>Sphingobacterium</taxon>
    </lineage>
</organism>
<dbReference type="EMBL" id="SUKA01000006">
    <property type="protein sequence ID" value="TJY63604.1"/>
    <property type="molecule type" value="Genomic_DNA"/>
</dbReference>
<sequence>MKNFFFLLLTCVSFTAIGQTGFKPGFQSKVTFGSGFTVLDEEIEMMQLKFDYVGQVALSPYVSLGAGTGIRHYLDFDYSNWDDDWFDADFNQELMIPLYGHLNVRFLDKKASPFISTSVGYAFGVNLNSDVKDFYRVNFDSDDTKFKSGFIADVSTGVSIRFRNRLGIVAGPYFEYQQTERRVYELVGGDAVVQHTEELNLFNWGLKVGLTF</sequence>
<evidence type="ECO:0000256" key="1">
    <source>
        <dbReference type="SAM" id="SignalP"/>
    </source>
</evidence>
<dbReference type="Proteomes" id="UP000309872">
    <property type="component" value="Unassembled WGS sequence"/>
</dbReference>
<evidence type="ECO:0008006" key="4">
    <source>
        <dbReference type="Google" id="ProtNLM"/>
    </source>
</evidence>
<dbReference type="RefSeq" id="WP_136822278.1">
    <property type="nucleotide sequence ID" value="NZ_BMJX01000006.1"/>
</dbReference>
<comment type="caution">
    <text evidence="2">The sequence shown here is derived from an EMBL/GenBank/DDBJ whole genome shotgun (WGS) entry which is preliminary data.</text>
</comment>
<gene>
    <name evidence="2" type="ORF">FAZ19_18710</name>
</gene>
<protein>
    <recommendedName>
        <fullName evidence="4">Porin family protein</fullName>
    </recommendedName>
</protein>
<feature type="chain" id="PRO_5020367116" description="Porin family protein" evidence="1">
    <location>
        <begin position="19"/>
        <end position="212"/>
    </location>
</feature>
<dbReference type="OrthoDB" id="704450at2"/>
<feature type="signal peptide" evidence="1">
    <location>
        <begin position="1"/>
        <end position="18"/>
    </location>
</feature>
<evidence type="ECO:0000313" key="2">
    <source>
        <dbReference type="EMBL" id="TJY63604.1"/>
    </source>
</evidence>
<name>A0A4U0GY54_9SPHI</name>